<keyword evidence="12" id="KW-1185">Reference proteome</keyword>
<dbReference type="Proteomes" id="UP001152747">
    <property type="component" value="Unassembled WGS sequence"/>
</dbReference>
<keyword evidence="6 7" id="KW-0472">Membrane</keyword>
<comment type="pathway">
    <text evidence="2">Lipid metabolism; sphingolipid metabolism.</text>
</comment>
<evidence type="ECO:0000256" key="5">
    <source>
        <dbReference type="ARBA" id="ARBA00022989"/>
    </source>
</evidence>
<dbReference type="PANTHER" id="PTHR12560:SF0">
    <property type="entry name" value="LD18904P"/>
    <property type="match status" value="1"/>
</dbReference>
<evidence type="ECO:0000313" key="11">
    <source>
        <dbReference type="EMBL" id="CAI5447541.1"/>
    </source>
</evidence>
<evidence type="ECO:0000256" key="8">
    <source>
        <dbReference type="SAM" id="MobiDB-lite"/>
    </source>
</evidence>
<dbReference type="OrthoDB" id="537032at2759"/>
<dbReference type="Pfam" id="PF03798">
    <property type="entry name" value="TRAM_LAG1_CLN8"/>
    <property type="match status" value="1"/>
</dbReference>
<feature type="compositionally biased region" description="Basic residues" evidence="8">
    <location>
        <begin position="134"/>
        <end position="147"/>
    </location>
</feature>
<proteinExistence type="predicted"/>
<dbReference type="PANTHER" id="PTHR12560">
    <property type="entry name" value="LONGEVITY ASSURANCE FACTOR 1 LAG1"/>
    <property type="match status" value="1"/>
</dbReference>
<evidence type="ECO:0000313" key="12">
    <source>
        <dbReference type="Proteomes" id="UP001152747"/>
    </source>
</evidence>
<organism evidence="11 12">
    <name type="scientific">Caenorhabditis angaria</name>
    <dbReference type="NCBI Taxonomy" id="860376"/>
    <lineage>
        <taxon>Eukaryota</taxon>
        <taxon>Metazoa</taxon>
        <taxon>Ecdysozoa</taxon>
        <taxon>Nematoda</taxon>
        <taxon>Chromadorea</taxon>
        <taxon>Rhabditida</taxon>
        <taxon>Rhabditina</taxon>
        <taxon>Rhabditomorpha</taxon>
        <taxon>Rhabditoidea</taxon>
        <taxon>Rhabditidae</taxon>
        <taxon>Peloderinae</taxon>
        <taxon>Caenorhabditis</taxon>
    </lineage>
</organism>
<evidence type="ECO:0000256" key="7">
    <source>
        <dbReference type="PROSITE-ProRule" id="PRU00205"/>
    </source>
</evidence>
<dbReference type="EMBL" id="CANHGI010000004">
    <property type="protein sequence ID" value="CAI5447541.1"/>
    <property type="molecule type" value="Genomic_DNA"/>
</dbReference>
<evidence type="ECO:0000256" key="4">
    <source>
        <dbReference type="ARBA" id="ARBA00022692"/>
    </source>
</evidence>
<keyword evidence="4 7" id="KW-0812">Transmembrane</keyword>
<evidence type="ECO:0000256" key="6">
    <source>
        <dbReference type="ARBA" id="ARBA00023136"/>
    </source>
</evidence>
<sequence length="147" mass="17025">MFVLFFSSWILTRLTYYPFVVIRSGVTEAAGLIQADYDLYDIFMPPYAPRLIVLALVLLFFLHIFWTFIIVRIALRTTRGGQAKDVRSDSDSDYDEEEIARRERKRLLKRGGNKVSPTVSAEDSSDEEEEKAKSAGKTRQRRAPRRE</sequence>
<dbReference type="AlphaFoldDB" id="A0A9P1IM09"/>
<keyword evidence="5 9" id="KW-1133">Transmembrane helix</keyword>
<dbReference type="InterPro" id="IPR016439">
    <property type="entry name" value="Lag1/Lac1-like"/>
</dbReference>
<dbReference type="InterPro" id="IPR006634">
    <property type="entry name" value="TLC-dom"/>
</dbReference>
<name>A0A9P1IM09_9PELO</name>
<dbReference type="GO" id="GO:0050291">
    <property type="term" value="F:sphingosine N-acyltransferase activity"/>
    <property type="evidence" value="ECO:0007669"/>
    <property type="project" value="InterPro"/>
</dbReference>
<protein>
    <recommendedName>
        <fullName evidence="10">TLC domain-containing protein</fullName>
    </recommendedName>
</protein>
<dbReference type="GO" id="GO:0046513">
    <property type="term" value="P:ceramide biosynthetic process"/>
    <property type="evidence" value="ECO:0007669"/>
    <property type="project" value="InterPro"/>
</dbReference>
<gene>
    <name evidence="11" type="ORF">CAMP_LOCUS10178</name>
</gene>
<dbReference type="PROSITE" id="PS50922">
    <property type="entry name" value="TLC"/>
    <property type="match status" value="1"/>
</dbReference>
<comment type="subcellular location">
    <subcellularLocation>
        <location evidence="1">Membrane</location>
        <topology evidence="1">Multi-pass membrane protein</topology>
    </subcellularLocation>
</comment>
<feature type="region of interest" description="Disordered" evidence="8">
    <location>
        <begin position="78"/>
        <end position="147"/>
    </location>
</feature>
<comment type="caution">
    <text evidence="11">The sequence shown here is derived from an EMBL/GenBank/DDBJ whole genome shotgun (WGS) entry which is preliminary data.</text>
</comment>
<feature type="domain" description="TLC" evidence="10">
    <location>
        <begin position="1"/>
        <end position="79"/>
    </location>
</feature>
<comment type="pathway">
    <text evidence="3">Sphingolipid metabolism.</text>
</comment>
<dbReference type="GO" id="GO:0016020">
    <property type="term" value="C:membrane"/>
    <property type="evidence" value="ECO:0007669"/>
    <property type="project" value="UniProtKB-SubCell"/>
</dbReference>
<accession>A0A9P1IM09</accession>
<evidence type="ECO:0000256" key="2">
    <source>
        <dbReference type="ARBA" id="ARBA00004760"/>
    </source>
</evidence>
<evidence type="ECO:0000256" key="1">
    <source>
        <dbReference type="ARBA" id="ARBA00004141"/>
    </source>
</evidence>
<evidence type="ECO:0000256" key="9">
    <source>
        <dbReference type="SAM" id="Phobius"/>
    </source>
</evidence>
<evidence type="ECO:0000256" key="3">
    <source>
        <dbReference type="ARBA" id="ARBA00004991"/>
    </source>
</evidence>
<feature type="compositionally biased region" description="Basic residues" evidence="8">
    <location>
        <begin position="102"/>
        <end position="112"/>
    </location>
</feature>
<evidence type="ECO:0000259" key="10">
    <source>
        <dbReference type="PROSITE" id="PS50922"/>
    </source>
</evidence>
<reference evidence="11" key="1">
    <citation type="submission" date="2022-11" db="EMBL/GenBank/DDBJ databases">
        <authorList>
            <person name="Kikuchi T."/>
        </authorList>
    </citation>
    <scope>NUCLEOTIDE SEQUENCE</scope>
    <source>
        <strain evidence="11">PS1010</strain>
    </source>
</reference>
<feature type="transmembrane region" description="Helical" evidence="9">
    <location>
        <begin position="53"/>
        <end position="75"/>
    </location>
</feature>